<reference evidence="7 8" key="1">
    <citation type="submission" date="2019-07" db="EMBL/GenBank/DDBJ databases">
        <title>Genomic Encyclopedia of Type Strains, Phase IV (KMG-IV): sequencing the most valuable type-strain genomes for metagenomic binning, comparative biology and taxonomic classification.</title>
        <authorList>
            <person name="Goeker M."/>
        </authorList>
    </citation>
    <scope>NUCLEOTIDE SEQUENCE [LARGE SCALE GENOMIC DNA]</scope>
    <source>
        <strain evidence="7 8">SS015</strain>
    </source>
</reference>
<keyword evidence="1 6" id="KW-0963">Cytoplasm</keyword>
<dbReference type="PIRSF" id="PIRSF005261">
    <property type="entry name" value="Heat_shock_Hsp33"/>
    <property type="match status" value="1"/>
</dbReference>
<comment type="PTM">
    <text evidence="6">Under oxidizing conditions two disulfide bonds are formed involving the reactive cysteines. Under reducing conditions zinc is bound to the reactive cysteines and the protein is inactive.</text>
</comment>
<evidence type="ECO:0000313" key="7">
    <source>
        <dbReference type="EMBL" id="TYO98160.1"/>
    </source>
</evidence>
<keyword evidence="8" id="KW-1185">Reference proteome</keyword>
<dbReference type="SUPFAM" id="SSF118352">
    <property type="entry name" value="HSP33 redox switch-like"/>
    <property type="match status" value="1"/>
</dbReference>
<protein>
    <recommendedName>
        <fullName evidence="6">33 kDa chaperonin</fullName>
    </recommendedName>
    <alternativeName>
        <fullName evidence="6">Heat shock protein 33 homolog</fullName>
        <shortName evidence="6">HSP33</shortName>
    </alternativeName>
</protein>
<keyword evidence="2 6" id="KW-0862">Zinc</keyword>
<organism evidence="7 8">
    <name type="scientific">Geothermobacter ehrlichii</name>
    <dbReference type="NCBI Taxonomy" id="213224"/>
    <lineage>
        <taxon>Bacteria</taxon>
        <taxon>Pseudomonadati</taxon>
        <taxon>Thermodesulfobacteriota</taxon>
        <taxon>Desulfuromonadia</taxon>
        <taxon>Desulfuromonadales</taxon>
        <taxon>Geothermobacteraceae</taxon>
        <taxon>Geothermobacter</taxon>
    </lineage>
</organism>
<dbReference type="SUPFAM" id="SSF64397">
    <property type="entry name" value="Hsp33 domain"/>
    <property type="match status" value="1"/>
</dbReference>
<comment type="caution">
    <text evidence="7">The sequence shown here is derived from an EMBL/GenBank/DDBJ whole genome shotgun (WGS) entry which is preliminary data.</text>
</comment>
<sequence length="290" mass="31404">MSNNDYLIRVLSDDGTLRATAALTTRLVADLQQRHGTDPVATIALGRLATGAALLGAQLKGKQRLALMVESNGPLQRLQAETDADGAIRATIRQPLSGPPPEDGRSAVAQAVGRAGFLHVIRDLGMKEPYHSTVQLQTSEIGEDLAYYLTSSEQVPSAVSLAVRLNENAEVTAAGGFLIQALPGCPDDRLQQLEQTIAALPPLSELLVEGKTPEQVLQLVLAGIDHHQVGRYQLRFECRCNLRRIVEMLRALPAEERRELAGREEATTVTCEYCRKSYSFTPDELAGLGS</sequence>
<dbReference type="AlphaFoldDB" id="A0A5D3WL00"/>
<comment type="similarity">
    <text evidence="6">Belongs to the HSP33 family.</text>
</comment>
<dbReference type="GO" id="GO:0042026">
    <property type="term" value="P:protein refolding"/>
    <property type="evidence" value="ECO:0007669"/>
    <property type="project" value="TreeGrafter"/>
</dbReference>
<dbReference type="GO" id="GO:0044183">
    <property type="term" value="F:protein folding chaperone"/>
    <property type="evidence" value="ECO:0007669"/>
    <property type="project" value="TreeGrafter"/>
</dbReference>
<proteinExistence type="inferred from homology"/>
<keyword evidence="3 6" id="KW-1015">Disulfide bond</keyword>
<name>A0A5D3WL00_9BACT</name>
<dbReference type="Gene3D" id="3.90.1280.10">
    <property type="entry name" value="HSP33 redox switch-like"/>
    <property type="match status" value="1"/>
</dbReference>
<feature type="disulfide bond" description="Redox-active" evidence="6">
    <location>
        <begin position="238"/>
        <end position="240"/>
    </location>
</feature>
<gene>
    <name evidence="6" type="primary">hslO</name>
    <name evidence="7" type="ORF">EDC39_10897</name>
</gene>
<evidence type="ECO:0000256" key="5">
    <source>
        <dbReference type="ARBA" id="ARBA00023284"/>
    </source>
</evidence>
<dbReference type="Gene3D" id="3.55.30.10">
    <property type="entry name" value="Hsp33 domain"/>
    <property type="match status" value="1"/>
</dbReference>
<dbReference type="NCBIfam" id="NF001033">
    <property type="entry name" value="PRK00114.1"/>
    <property type="match status" value="1"/>
</dbReference>
<evidence type="ECO:0000256" key="4">
    <source>
        <dbReference type="ARBA" id="ARBA00023186"/>
    </source>
</evidence>
<dbReference type="InterPro" id="IPR000397">
    <property type="entry name" value="Heat_shock_Hsp33"/>
</dbReference>
<dbReference type="InterPro" id="IPR016153">
    <property type="entry name" value="Heat_shock_Hsp33_N"/>
</dbReference>
<evidence type="ECO:0000313" key="8">
    <source>
        <dbReference type="Proteomes" id="UP000324159"/>
    </source>
</evidence>
<dbReference type="OrthoDB" id="9793753at2"/>
<dbReference type="GO" id="GO:0005737">
    <property type="term" value="C:cytoplasm"/>
    <property type="evidence" value="ECO:0007669"/>
    <property type="project" value="UniProtKB-SubCell"/>
</dbReference>
<dbReference type="PANTHER" id="PTHR30111:SF1">
    <property type="entry name" value="33 KDA CHAPERONIN"/>
    <property type="match status" value="1"/>
</dbReference>
<dbReference type="Proteomes" id="UP000324159">
    <property type="component" value="Unassembled WGS sequence"/>
</dbReference>
<evidence type="ECO:0000256" key="1">
    <source>
        <dbReference type="ARBA" id="ARBA00022490"/>
    </source>
</evidence>
<comment type="subcellular location">
    <subcellularLocation>
        <location evidence="6">Cytoplasm</location>
    </subcellularLocation>
</comment>
<feature type="disulfide bond" description="Redox-active" evidence="6">
    <location>
        <begin position="271"/>
        <end position="274"/>
    </location>
</feature>
<dbReference type="EMBL" id="VNIB01000008">
    <property type="protein sequence ID" value="TYO98160.1"/>
    <property type="molecule type" value="Genomic_DNA"/>
</dbReference>
<evidence type="ECO:0000256" key="3">
    <source>
        <dbReference type="ARBA" id="ARBA00023157"/>
    </source>
</evidence>
<dbReference type="CDD" id="cd00498">
    <property type="entry name" value="Hsp33"/>
    <property type="match status" value="1"/>
</dbReference>
<keyword evidence="5 6" id="KW-0676">Redox-active center</keyword>
<dbReference type="HAMAP" id="MF_00117">
    <property type="entry name" value="HslO"/>
    <property type="match status" value="1"/>
</dbReference>
<dbReference type="Pfam" id="PF01430">
    <property type="entry name" value="HSP33"/>
    <property type="match status" value="1"/>
</dbReference>
<dbReference type="RefSeq" id="WP_148896231.1">
    <property type="nucleotide sequence ID" value="NZ_VNIB01000008.1"/>
</dbReference>
<comment type="function">
    <text evidence="6">Redox regulated molecular chaperone. Protects both thermally unfolding and oxidatively damaged proteins from irreversible aggregation. Plays an important role in the bacterial defense system toward oxidative stress.</text>
</comment>
<dbReference type="InterPro" id="IPR016154">
    <property type="entry name" value="Heat_shock_Hsp33_C"/>
</dbReference>
<evidence type="ECO:0000256" key="2">
    <source>
        <dbReference type="ARBA" id="ARBA00022833"/>
    </source>
</evidence>
<keyword evidence="4 6" id="KW-0143">Chaperone</keyword>
<dbReference type="PANTHER" id="PTHR30111">
    <property type="entry name" value="33 KDA CHAPERONIN"/>
    <property type="match status" value="1"/>
</dbReference>
<dbReference type="GO" id="GO:0051082">
    <property type="term" value="F:unfolded protein binding"/>
    <property type="evidence" value="ECO:0007669"/>
    <property type="project" value="UniProtKB-UniRule"/>
</dbReference>
<evidence type="ECO:0000256" key="6">
    <source>
        <dbReference type="HAMAP-Rule" id="MF_00117"/>
    </source>
</evidence>
<accession>A0A5D3WL00</accession>